<dbReference type="Proteomes" id="UP000064893">
    <property type="component" value="Chromosome"/>
</dbReference>
<organism evidence="1 2">
    <name type="scientific">Salinivirga cyanobacteriivorans</name>
    <dbReference type="NCBI Taxonomy" id="1307839"/>
    <lineage>
        <taxon>Bacteria</taxon>
        <taxon>Pseudomonadati</taxon>
        <taxon>Bacteroidota</taxon>
        <taxon>Bacteroidia</taxon>
        <taxon>Bacteroidales</taxon>
        <taxon>Salinivirgaceae</taxon>
        <taxon>Salinivirga</taxon>
    </lineage>
</organism>
<accession>A0A0S2HZ46</accession>
<dbReference type="OrthoDB" id="9768080at2"/>
<protein>
    <submittedName>
        <fullName evidence="1">Uncharacterized protein</fullName>
    </submittedName>
</protein>
<proteinExistence type="predicted"/>
<dbReference type="EMBL" id="CP013118">
    <property type="protein sequence ID" value="ALO15323.1"/>
    <property type="molecule type" value="Genomic_DNA"/>
</dbReference>
<sequence>MDKYIVPTTWREIGVGINGNILQASMRYQAYIMNGFNGFDGEGQFGGSSGLRGGRQKAIESYISSPNFTGKVEYYGIRGLNIGLSGYFGRSQSQLYDGIEKDNSDAEAIADSSSVGISMIGLDARYQYHGFEMRGQYYYAAISNPDQYNAFTAAADGTPNDLGSEMSGFYAEAGYNVLRLFSNTNKKLVPFVRY</sequence>
<dbReference type="RefSeq" id="WP_057952790.1">
    <property type="nucleotide sequence ID" value="NZ_CP013118.1"/>
</dbReference>
<evidence type="ECO:0000313" key="1">
    <source>
        <dbReference type="EMBL" id="ALO15323.1"/>
    </source>
</evidence>
<keyword evidence="2" id="KW-1185">Reference proteome</keyword>
<dbReference type="STRING" id="1307839.L21SP5_01680"/>
<gene>
    <name evidence="1" type="ORF">L21SP5_01680</name>
</gene>
<dbReference type="InterPro" id="IPR023614">
    <property type="entry name" value="Porin_dom_sf"/>
</dbReference>
<dbReference type="AlphaFoldDB" id="A0A0S2HZ46"/>
<reference evidence="1 2" key="1">
    <citation type="submission" date="2015-11" db="EMBL/GenBank/DDBJ databases">
        <title>Description and complete genome sequence of a novel strain predominating in hypersaline microbial mats and representing a new family of the Bacteriodetes phylum.</title>
        <authorList>
            <person name="Spring S."/>
            <person name="Bunk B."/>
            <person name="Sproer C."/>
            <person name="Klenk H.-P."/>
        </authorList>
    </citation>
    <scope>NUCLEOTIDE SEQUENCE [LARGE SCALE GENOMIC DNA]</scope>
    <source>
        <strain evidence="1 2">L21-Spi-D4</strain>
    </source>
</reference>
<name>A0A0S2HZ46_9BACT</name>
<evidence type="ECO:0000313" key="2">
    <source>
        <dbReference type="Proteomes" id="UP000064893"/>
    </source>
</evidence>
<dbReference type="KEGG" id="blq:L21SP5_01680"/>
<dbReference type="Gene3D" id="2.40.160.10">
    <property type="entry name" value="Porin"/>
    <property type="match status" value="1"/>
</dbReference>